<dbReference type="EMBL" id="JAVRQU010000008">
    <property type="protein sequence ID" value="KAK5700087.1"/>
    <property type="molecule type" value="Genomic_DNA"/>
</dbReference>
<name>A0AAN7ZU50_9PEZI</name>
<dbReference type="InterPro" id="IPR053710">
    <property type="entry name" value="Arylamine_NAT_domain_sf"/>
</dbReference>
<sequence>MASAYSQDQISRFLSMINLPEKYRVEANPTRDLALLSALHTYTISSVPYENLLLHYSPARDISLEPGDLYRKIVLDGRGRGGYCMENSIFYLNVLRGLGFNVYPTGVRIRLRVNGIPQGDYVGWVHMVNIVTLPDGQKYMIDVGFGGDGATKPVPMARGQGEADSYPSIHNIGTQELRLVRDFIPGQTVLVEEAKLWIYQYRNGPTKDWNSFFAFPEIEFLPLDFEVMNWFTMWKSFQRSEVLIIRFLRRPSKDKQGEDEVYGKRMLINGVLKENMGGKTVVVKECMTERERVEAVKELFGIELSNEEKVAIQGYVTELR</sequence>
<comment type="similarity">
    <text evidence="1">Belongs to the arylamine N-acetyltransferase family.</text>
</comment>
<organism evidence="2 3">
    <name type="scientific">Elasticomyces elasticus</name>
    <dbReference type="NCBI Taxonomy" id="574655"/>
    <lineage>
        <taxon>Eukaryota</taxon>
        <taxon>Fungi</taxon>
        <taxon>Dikarya</taxon>
        <taxon>Ascomycota</taxon>
        <taxon>Pezizomycotina</taxon>
        <taxon>Dothideomycetes</taxon>
        <taxon>Dothideomycetidae</taxon>
        <taxon>Mycosphaerellales</taxon>
        <taxon>Teratosphaeriaceae</taxon>
        <taxon>Elasticomyces</taxon>
    </lineage>
</organism>
<dbReference type="GO" id="GO:0016407">
    <property type="term" value="F:acetyltransferase activity"/>
    <property type="evidence" value="ECO:0007669"/>
    <property type="project" value="InterPro"/>
</dbReference>
<proteinExistence type="inferred from homology"/>
<gene>
    <name evidence="2" type="ORF">LTR97_006222</name>
</gene>
<dbReference type="InterPro" id="IPR001447">
    <property type="entry name" value="Arylamine_N-AcTrfase"/>
</dbReference>
<dbReference type="SUPFAM" id="SSF54001">
    <property type="entry name" value="Cysteine proteinases"/>
    <property type="match status" value="1"/>
</dbReference>
<dbReference type="AlphaFoldDB" id="A0AAN7ZU50"/>
<dbReference type="Pfam" id="PF00797">
    <property type="entry name" value="Acetyltransf_2"/>
    <property type="match status" value="1"/>
</dbReference>
<dbReference type="Proteomes" id="UP001310594">
    <property type="component" value="Unassembled WGS sequence"/>
</dbReference>
<accession>A0AAN7ZU50</accession>
<evidence type="ECO:0000313" key="3">
    <source>
        <dbReference type="Proteomes" id="UP001310594"/>
    </source>
</evidence>
<evidence type="ECO:0000313" key="2">
    <source>
        <dbReference type="EMBL" id="KAK5700087.1"/>
    </source>
</evidence>
<dbReference type="PANTHER" id="PTHR11786:SF0">
    <property type="entry name" value="ARYLAMINE N-ACETYLTRANSFERASE 4-RELATED"/>
    <property type="match status" value="1"/>
</dbReference>
<evidence type="ECO:0000256" key="1">
    <source>
        <dbReference type="ARBA" id="ARBA00006547"/>
    </source>
</evidence>
<dbReference type="Gene3D" id="3.30.2140.20">
    <property type="match status" value="1"/>
</dbReference>
<evidence type="ECO:0008006" key="4">
    <source>
        <dbReference type="Google" id="ProtNLM"/>
    </source>
</evidence>
<comment type="caution">
    <text evidence="2">The sequence shown here is derived from an EMBL/GenBank/DDBJ whole genome shotgun (WGS) entry which is preliminary data.</text>
</comment>
<reference evidence="2" key="1">
    <citation type="submission" date="2023-08" db="EMBL/GenBank/DDBJ databases">
        <title>Black Yeasts Isolated from many extreme environments.</title>
        <authorList>
            <person name="Coleine C."/>
            <person name="Stajich J.E."/>
            <person name="Selbmann L."/>
        </authorList>
    </citation>
    <scope>NUCLEOTIDE SEQUENCE</scope>
    <source>
        <strain evidence="2">CCFEE 5810</strain>
    </source>
</reference>
<protein>
    <recommendedName>
        <fullName evidence="4">Arylamine N-acetyltransferase</fullName>
    </recommendedName>
</protein>
<dbReference type="InterPro" id="IPR038765">
    <property type="entry name" value="Papain-like_cys_pep_sf"/>
</dbReference>
<dbReference type="PANTHER" id="PTHR11786">
    <property type="entry name" value="N-HYDROXYARYLAMINE O-ACETYLTRANSFERASE"/>
    <property type="match status" value="1"/>
</dbReference>